<dbReference type="Gene3D" id="1.10.238.10">
    <property type="entry name" value="EF-hand"/>
    <property type="match status" value="1"/>
</dbReference>
<evidence type="ECO:0000256" key="12">
    <source>
        <dbReference type="PROSITE-ProRule" id="PRU00191"/>
    </source>
</evidence>
<keyword evidence="4" id="KW-0963">Cytoplasm</keyword>
<dbReference type="VEuPathDB" id="VectorBase:CSON006720"/>
<evidence type="ECO:0000256" key="7">
    <source>
        <dbReference type="ARBA" id="ARBA00023015"/>
    </source>
</evidence>
<reference evidence="15" key="1">
    <citation type="submission" date="2018-07" db="EMBL/GenBank/DDBJ databases">
        <authorList>
            <person name="Quirk P.G."/>
            <person name="Krulwich T.A."/>
        </authorList>
    </citation>
    <scope>NUCLEOTIDE SEQUENCE</scope>
</reference>
<feature type="compositionally biased region" description="Polar residues" evidence="13">
    <location>
        <begin position="188"/>
        <end position="204"/>
    </location>
</feature>
<dbReference type="PANTHER" id="PTHR11801">
    <property type="entry name" value="SIGNAL TRANSDUCER AND ACTIVATOR OF TRANSCRIPTION"/>
    <property type="match status" value="1"/>
</dbReference>
<evidence type="ECO:0000313" key="15">
    <source>
        <dbReference type="EMBL" id="SSX33638.1"/>
    </source>
</evidence>
<protein>
    <submittedName>
        <fullName evidence="15">CSON006720 protein</fullName>
    </submittedName>
</protein>
<evidence type="ECO:0000256" key="6">
    <source>
        <dbReference type="ARBA" id="ARBA00022999"/>
    </source>
</evidence>
<dbReference type="InterPro" id="IPR001217">
    <property type="entry name" value="STAT"/>
</dbReference>
<evidence type="ECO:0000256" key="11">
    <source>
        <dbReference type="ARBA" id="ARBA00023242"/>
    </source>
</evidence>
<feature type="region of interest" description="Disordered" evidence="13">
    <location>
        <begin position="171"/>
        <end position="210"/>
    </location>
</feature>
<feature type="domain" description="SH2" evidence="14">
    <location>
        <begin position="646"/>
        <end position="713"/>
    </location>
</feature>
<dbReference type="InterPro" id="IPR012345">
    <property type="entry name" value="STAT_TF_DNA-bd_N"/>
</dbReference>
<dbReference type="SUPFAM" id="SSF49417">
    <property type="entry name" value="p53-like transcription factors"/>
    <property type="match status" value="1"/>
</dbReference>
<keyword evidence="6 12" id="KW-0727">SH2 domain</keyword>
<dbReference type="GO" id="GO:0003700">
    <property type="term" value="F:DNA-binding transcription factor activity"/>
    <property type="evidence" value="ECO:0007669"/>
    <property type="project" value="InterPro"/>
</dbReference>
<organism evidence="15">
    <name type="scientific">Culicoides sonorensis</name>
    <name type="common">Biting midge</name>
    <dbReference type="NCBI Taxonomy" id="179676"/>
    <lineage>
        <taxon>Eukaryota</taxon>
        <taxon>Metazoa</taxon>
        <taxon>Ecdysozoa</taxon>
        <taxon>Arthropoda</taxon>
        <taxon>Hexapoda</taxon>
        <taxon>Insecta</taxon>
        <taxon>Pterygota</taxon>
        <taxon>Neoptera</taxon>
        <taxon>Endopterygota</taxon>
        <taxon>Diptera</taxon>
        <taxon>Nematocera</taxon>
        <taxon>Chironomoidea</taxon>
        <taxon>Ceratopogonidae</taxon>
        <taxon>Ceratopogoninae</taxon>
        <taxon>Culicoides</taxon>
        <taxon>Monoculicoides</taxon>
    </lineage>
</organism>
<dbReference type="InterPro" id="IPR008967">
    <property type="entry name" value="p53-like_TF_DNA-bd_sf"/>
</dbReference>
<dbReference type="SUPFAM" id="SSF55550">
    <property type="entry name" value="SH2 domain"/>
    <property type="match status" value="1"/>
</dbReference>
<gene>
    <name evidence="15" type="primary">CSON006720</name>
</gene>
<evidence type="ECO:0000256" key="9">
    <source>
        <dbReference type="ARBA" id="ARBA00023159"/>
    </source>
</evidence>
<keyword evidence="8" id="KW-0238">DNA-binding</keyword>
<dbReference type="PROSITE" id="PS50001">
    <property type="entry name" value="SH2"/>
    <property type="match status" value="1"/>
</dbReference>
<evidence type="ECO:0000256" key="10">
    <source>
        <dbReference type="ARBA" id="ARBA00023163"/>
    </source>
</evidence>
<feature type="region of interest" description="Disordered" evidence="13">
    <location>
        <begin position="115"/>
        <end position="137"/>
    </location>
</feature>
<dbReference type="GO" id="GO:0006357">
    <property type="term" value="P:regulation of transcription by RNA polymerase II"/>
    <property type="evidence" value="ECO:0007669"/>
    <property type="project" value="UniProtKB-ARBA"/>
</dbReference>
<dbReference type="GO" id="GO:0003677">
    <property type="term" value="F:DNA binding"/>
    <property type="evidence" value="ECO:0007669"/>
    <property type="project" value="UniProtKB-KW"/>
</dbReference>
<dbReference type="InterPro" id="IPR000980">
    <property type="entry name" value="SH2"/>
</dbReference>
<evidence type="ECO:0000259" key="14">
    <source>
        <dbReference type="PROSITE" id="PS50001"/>
    </source>
</evidence>
<dbReference type="GO" id="GO:0007165">
    <property type="term" value="P:signal transduction"/>
    <property type="evidence" value="ECO:0007669"/>
    <property type="project" value="InterPro"/>
</dbReference>
<keyword evidence="7" id="KW-0805">Transcription regulation</keyword>
<dbReference type="AlphaFoldDB" id="A0A336N584"/>
<dbReference type="InterPro" id="IPR048988">
    <property type="entry name" value="STAT_linker"/>
</dbReference>
<keyword evidence="11" id="KW-0539">Nucleus</keyword>
<proteinExistence type="inferred from homology"/>
<evidence type="ECO:0000256" key="2">
    <source>
        <dbReference type="ARBA" id="ARBA00004496"/>
    </source>
</evidence>
<evidence type="ECO:0000256" key="8">
    <source>
        <dbReference type="ARBA" id="ARBA00023125"/>
    </source>
</evidence>
<evidence type="ECO:0000256" key="5">
    <source>
        <dbReference type="ARBA" id="ARBA00022553"/>
    </source>
</evidence>
<evidence type="ECO:0000256" key="13">
    <source>
        <dbReference type="SAM" id="MobiDB-lite"/>
    </source>
</evidence>
<keyword evidence="5" id="KW-0597">Phosphoprotein</keyword>
<dbReference type="GO" id="GO:0005737">
    <property type="term" value="C:cytoplasm"/>
    <property type="evidence" value="ECO:0007669"/>
    <property type="project" value="UniProtKB-SubCell"/>
</dbReference>
<dbReference type="Pfam" id="PF21354">
    <property type="entry name" value="STAT_linker"/>
    <property type="match status" value="1"/>
</dbReference>
<sequence length="763" mass="87902">MENNSNNNYQKNIILQNDPNLNITAQLISDSINANGMDFSSSHYCFDQFSQGQQINNNTYTTSVEQSANTYVNFNPQECSFENLNTYASNSLSYQSNGNPFFEANLIGSEAFANPQSIQTNNNPFRTTSSNQNGVCQSNNPFQFDTFDINLDELDQNTVNPDALNEILSEFESSSNQSSEQSPRHVELSSSPETSELATSSNSDESSRHSVQLLGIHQTNLLESNEFVDIINKIKNLISEFKSINQLRDELNMTYRVEKYVNNYNLILENLVEFDQRLQKVYDEMMNEYLIQSNDISLKDQNFALFKSNLNIILKNAISMLDIYFEVGDKSTMKKLRGLIENILVKAFIIVKQPDQIFITTKTISATVELICYPTIDIKQIFPVEVKLYSERALRNELNQRKRRIDPKNVSSENDSVEDLKVFSLIRHSNKKTEKTTDEYSISFALDRETQGFVGEFEKMKIDNFARKRSHNPICDDKYCLVFKTAIQFPKHKNIEIFTYSKPILIITNNSQENAALESIVWDTACASIDRIPFKTSPKTIKWRLLKSALSEMFHKMVGRKLSDENLKFIFDKILTNSKTPRRPDLMMDDYEIDRKTQLNRTLSNCKIEINPDEANNGNENKKAVTLFGWIAILMQTCNCFFRTEWKEGLIHGFLEKKEAERIVIKEQPGTFIIRFSESLLGALTIVYCMEKDNRKMIDHILVKGSELKATKFQAMINRIPKIERVLCLNGEIKSKQDAFIYNMVPIQPDGYHVLQWNPILQD</sequence>
<dbReference type="GO" id="GO:0005634">
    <property type="term" value="C:nucleus"/>
    <property type="evidence" value="ECO:0007669"/>
    <property type="project" value="UniProtKB-SubCell"/>
</dbReference>
<keyword evidence="10" id="KW-0804">Transcription</keyword>
<comment type="similarity">
    <text evidence="3">Belongs to the transcription factor STAT family.</text>
</comment>
<comment type="subcellular location">
    <subcellularLocation>
        <location evidence="2">Cytoplasm</location>
    </subcellularLocation>
    <subcellularLocation>
        <location evidence="1">Nucleus</location>
    </subcellularLocation>
</comment>
<name>A0A336N584_CULSO</name>
<dbReference type="Gene3D" id="2.60.40.630">
    <property type="entry name" value="STAT transcription factor, DNA-binding domain"/>
    <property type="match status" value="1"/>
</dbReference>
<evidence type="ECO:0000256" key="4">
    <source>
        <dbReference type="ARBA" id="ARBA00022490"/>
    </source>
</evidence>
<keyword evidence="9" id="KW-0010">Activator</keyword>
<dbReference type="InterPro" id="IPR036860">
    <property type="entry name" value="SH2_dom_sf"/>
</dbReference>
<evidence type="ECO:0000256" key="3">
    <source>
        <dbReference type="ARBA" id="ARBA00005586"/>
    </source>
</evidence>
<feature type="compositionally biased region" description="Low complexity" evidence="13">
    <location>
        <begin position="171"/>
        <end position="181"/>
    </location>
</feature>
<dbReference type="EMBL" id="UFQT01002533">
    <property type="protein sequence ID" value="SSX33638.1"/>
    <property type="molecule type" value="Genomic_DNA"/>
</dbReference>
<evidence type="ECO:0000256" key="1">
    <source>
        <dbReference type="ARBA" id="ARBA00004123"/>
    </source>
</evidence>
<dbReference type="Pfam" id="PF00017">
    <property type="entry name" value="SH2"/>
    <property type="match status" value="1"/>
</dbReference>
<dbReference type="Gene3D" id="3.30.505.10">
    <property type="entry name" value="SH2 domain"/>
    <property type="match status" value="1"/>
</dbReference>
<accession>A0A336N584</accession>